<proteinExistence type="predicted"/>
<evidence type="ECO:0000313" key="1">
    <source>
        <dbReference type="EMBL" id="KAJ9661139.1"/>
    </source>
</evidence>
<evidence type="ECO:0000313" key="2">
    <source>
        <dbReference type="Proteomes" id="UP001172386"/>
    </source>
</evidence>
<accession>A0ACC3AFI4</accession>
<gene>
    <name evidence="1" type="ORF">H2198_002083</name>
</gene>
<dbReference type="Proteomes" id="UP001172386">
    <property type="component" value="Unassembled WGS sequence"/>
</dbReference>
<reference evidence="1" key="1">
    <citation type="submission" date="2022-10" db="EMBL/GenBank/DDBJ databases">
        <title>Culturing micro-colonial fungi from biological soil crusts in the Mojave desert and describing Neophaeococcomyces mojavensis, and introducing the new genera and species Taxawa tesnikishii.</title>
        <authorList>
            <person name="Kurbessoian T."/>
            <person name="Stajich J.E."/>
        </authorList>
    </citation>
    <scope>NUCLEOTIDE SEQUENCE</scope>
    <source>
        <strain evidence="1">JES_112</strain>
    </source>
</reference>
<comment type="caution">
    <text evidence="1">The sequence shown here is derived from an EMBL/GenBank/DDBJ whole genome shotgun (WGS) entry which is preliminary data.</text>
</comment>
<protein>
    <submittedName>
        <fullName evidence="1">Uncharacterized protein</fullName>
    </submittedName>
</protein>
<dbReference type="EMBL" id="JAPDRQ010000025">
    <property type="protein sequence ID" value="KAJ9661139.1"/>
    <property type="molecule type" value="Genomic_DNA"/>
</dbReference>
<sequence>MCSRGVMQGAPDYGGNTERAPKRPRLDEAEGEITHAQDNFNLVQEYQRPTNRSYAETTACGNATMLQGDNNGILVIGQSPCLQPGKYDILLQSLTFERMDARLRNVAKALPKTCEWLFRHKQFAAWIDDSKADDHHGFLWIKGKPGSGKSTIIKSVYQWAKRKWSKQVIISYFFNARAPGQLERSSLGLYRSLVHQILSSFPDAEAKAKTAFLTKFSLKEKDGVVDEWTATELQEFLIEVTASPDRPRMSIFIDALDEGNENDVREMIAFFEDLGLHAISTSVPPRICLSSRHYPHISIRKGLSLVVEDQSEHDHDIEFYVRYKLHGGRSPEMHELQQEVCRKSAGIFLWIVLVVPMLNATYDRGGSLEATREHLKSIPAKLDALFTEILAKSAEDTNSCVSLLQWVLFSMRPLSPIELYYAMYYSYTSLQHGGVSPPDATRLTRYLLHYSRGLVEVTTAEPPVVQFIHETVRTFLLSANGLSHVQPEIAANVEGLSHAKLREACLRCLRCSELPSNYDPGNFKQVDPQIASDLKDNYPFLEYSVTSLFQHVDTAHSQGIHQTDFLETLCRAGGECFGRWVHFRNIFERFAARRYTLQVSILYTATEQNLMSLVQCLIERQVNVNTRGERYGNALQAACFAGNEKMARLLVKSGADVNAVGGEHGHALSAAIHSKHMPIAVLLHGYGASLTPQALVKLFMKTAARGYLQGVEFLLNVGADINARGGTYETALQVALKEGREKVVQMLLDKGADVETIGGYGNALHTASANGHERIVQILLDKGADVNTIGEHGSALHTASVSGHEKMVQILLDKGADVNAEGGLYGSALQAASARGHEKIVQMLLDKDADINIVGEHGSALYTASANGNERIVQMLLEKGADINIKGGLYGSVLQAALEKSHEKMVQLLLDKGADVNAIGGYYGSALQAASANGHEKMVQLLLDKGADVNARGGYYGSALQAASARGHEKMVQLLLDKGADVNARGGYYGSALYTASASGYHKIVQMLLYRAKML</sequence>
<name>A0ACC3AFI4_9EURO</name>
<organism evidence="1 2">
    <name type="scientific">Neophaeococcomyces mojaviensis</name>
    <dbReference type="NCBI Taxonomy" id="3383035"/>
    <lineage>
        <taxon>Eukaryota</taxon>
        <taxon>Fungi</taxon>
        <taxon>Dikarya</taxon>
        <taxon>Ascomycota</taxon>
        <taxon>Pezizomycotina</taxon>
        <taxon>Eurotiomycetes</taxon>
        <taxon>Chaetothyriomycetidae</taxon>
        <taxon>Chaetothyriales</taxon>
        <taxon>Chaetothyriales incertae sedis</taxon>
        <taxon>Neophaeococcomyces</taxon>
    </lineage>
</organism>
<keyword evidence="2" id="KW-1185">Reference proteome</keyword>